<feature type="transmembrane region" description="Helical" evidence="8">
    <location>
        <begin position="266"/>
        <end position="286"/>
    </location>
</feature>
<dbReference type="GO" id="GO:0016020">
    <property type="term" value="C:membrane"/>
    <property type="evidence" value="ECO:0007669"/>
    <property type="project" value="UniProtKB-SubCell"/>
</dbReference>
<feature type="transmembrane region" description="Helical" evidence="8">
    <location>
        <begin position="306"/>
        <end position="325"/>
    </location>
</feature>
<name>A0A7X3FHC5_9BACL</name>
<proteinExistence type="inferred from homology"/>
<feature type="transmembrane region" description="Helical" evidence="8">
    <location>
        <begin position="7"/>
        <end position="27"/>
    </location>
</feature>
<evidence type="ECO:0000256" key="6">
    <source>
        <dbReference type="ARBA" id="ARBA00022989"/>
    </source>
</evidence>
<evidence type="ECO:0000256" key="4">
    <source>
        <dbReference type="ARBA" id="ARBA00022544"/>
    </source>
</evidence>
<comment type="similarity">
    <text evidence="2">Belongs to the amino acid-polyamine-organocation (APC) superfamily. Spore germination protein (SGP) (TC 2.A.3.9) family.</text>
</comment>
<evidence type="ECO:0000256" key="3">
    <source>
        <dbReference type="ARBA" id="ARBA00022448"/>
    </source>
</evidence>
<evidence type="ECO:0000256" key="1">
    <source>
        <dbReference type="ARBA" id="ARBA00004141"/>
    </source>
</evidence>
<keyword evidence="6 8" id="KW-1133">Transmembrane helix</keyword>
<dbReference type="GO" id="GO:0009847">
    <property type="term" value="P:spore germination"/>
    <property type="evidence" value="ECO:0007669"/>
    <property type="project" value="InterPro"/>
</dbReference>
<protein>
    <submittedName>
        <fullName evidence="9">GerAB/ArcD/ProY family transporter</fullName>
    </submittedName>
</protein>
<sequence length="364" mass="41789">MITNRYFYYLIAINALISIIIYVPRILLEHRFTGTWSSILISVPMSIFLIYAFCKMLAYFPRQGFPELMERFLPKSVGTFVMLLMIGLWYFAGALTLLSFVDITLRYISQDVPAILIMLGYLIVVFWSCKINTASILYALELLLFLTVPPILFFIIKAMSTSFFSWDAVIQTLTYSLKWPDLSAIAGATFLFTGYINMVVFNRVFEKFQARGTIVIALSGFLLLVVTVIVPIGYHGSVGVDSYVYPWFSLADSIRIDLFLVERMVFVFYLIYIALFLISTTVHWHVAQNLTEGLFKFDRKTRAYKIVSYTTGFIFSAGCLIMLRFNQKQLVDVGEVFLIVRLGAEALLLILMFYMYRKGKKSEA</sequence>
<dbReference type="InterPro" id="IPR004761">
    <property type="entry name" value="Spore_GerAB"/>
</dbReference>
<keyword evidence="4" id="KW-0309">Germination</keyword>
<evidence type="ECO:0000313" key="9">
    <source>
        <dbReference type="EMBL" id="MVO99627.1"/>
    </source>
</evidence>
<feature type="transmembrane region" description="Helical" evidence="8">
    <location>
        <begin position="39"/>
        <end position="60"/>
    </location>
</feature>
<dbReference type="AlphaFoldDB" id="A0A7X3FHC5"/>
<keyword evidence="3" id="KW-0813">Transport</keyword>
<feature type="transmembrane region" description="Helical" evidence="8">
    <location>
        <begin position="337"/>
        <end position="356"/>
    </location>
</feature>
<evidence type="ECO:0000256" key="7">
    <source>
        <dbReference type="ARBA" id="ARBA00023136"/>
    </source>
</evidence>
<evidence type="ECO:0000256" key="5">
    <source>
        <dbReference type="ARBA" id="ARBA00022692"/>
    </source>
</evidence>
<feature type="transmembrane region" description="Helical" evidence="8">
    <location>
        <begin position="136"/>
        <end position="156"/>
    </location>
</feature>
<gene>
    <name evidence="9" type="ORF">EDM21_08800</name>
</gene>
<feature type="transmembrane region" description="Helical" evidence="8">
    <location>
        <begin position="213"/>
        <end position="234"/>
    </location>
</feature>
<dbReference type="OrthoDB" id="2930450at2"/>
<feature type="transmembrane region" description="Helical" evidence="8">
    <location>
        <begin position="112"/>
        <end position="129"/>
    </location>
</feature>
<dbReference type="EMBL" id="RHLK01000003">
    <property type="protein sequence ID" value="MVO99627.1"/>
    <property type="molecule type" value="Genomic_DNA"/>
</dbReference>
<comment type="caution">
    <text evidence="9">The sequence shown here is derived from an EMBL/GenBank/DDBJ whole genome shotgun (WGS) entry which is preliminary data.</text>
</comment>
<keyword evidence="10" id="KW-1185">Reference proteome</keyword>
<dbReference type="Proteomes" id="UP000490800">
    <property type="component" value="Unassembled WGS sequence"/>
</dbReference>
<dbReference type="RefSeq" id="WP_157334692.1">
    <property type="nucleotide sequence ID" value="NZ_RHLK01000003.1"/>
</dbReference>
<keyword evidence="5 8" id="KW-0812">Transmembrane</keyword>
<comment type="subcellular location">
    <subcellularLocation>
        <location evidence="1">Membrane</location>
        <topology evidence="1">Multi-pass membrane protein</topology>
    </subcellularLocation>
</comment>
<evidence type="ECO:0000256" key="2">
    <source>
        <dbReference type="ARBA" id="ARBA00007998"/>
    </source>
</evidence>
<keyword evidence="7 8" id="KW-0472">Membrane</keyword>
<feature type="transmembrane region" description="Helical" evidence="8">
    <location>
        <begin position="182"/>
        <end position="201"/>
    </location>
</feature>
<evidence type="ECO:0000256" key="8">
    <source>
        <dbReference type="SAM" id="Phobius"/>
    </source>
</evidence>
<feature type="transmembrane region" description="Helical" evidence="8">
    <location>
        <begin position="72"/>
        <end position="92"/>
    </location>
</feature>
<dbReference type="Pfam" id="PF03845">
    <property type="entry name" value="Spore_permease"/>
    <property type="match status" value="1"/>
</dbReference>
<organism evidence="9 10">
    <name type="scientific">Paenibacillus lutrae</name>
    <dbReference type="NCBI Taxonomy" id="2078573"/>
    <lineage>
        <taxon>Bacteria</taxon>
        <taxon>Bacillati</taxon>
        <taxon>Bacillota</taxon>
        <taxon>Bacilli</taxon>
        <taxon>Bacillales</taxon>
        <taxon>Paenibacillaceae</taxon>
        <taxon>Paenibacillus</taxon>
    </lineage>
</organism>
<dbReference type="PANTHER" id="PTHR34975">
    <property type="entry name" value="SPORE GERMINATION PROTEIN A2"/>
    <property type="match status" value="1"/>
</dbReference>
<dbReference type="PANTHER" id="PTHR34975:SF2">
    <property type="entry name" value="SPORE GERMINATION PROTEIN A2"/>
    <property type="match status" value="1"/>
</dbReference>
<reference evidence="9 10" key="1">
    <citation type="journal article" date="2019" name="Microorganisms">
        <title>Paenibacillus lutrae sp. nov., A Chitinolytic Species Isolated from A River Otter in Castril Natural Park, Granada, Spain.</title>
        <authorList>
            <person name="Rodriguez M."/>
            <person name="Reina J.C."/>
            <person name="Bejar V."/>
            <person name="Llamas I."/>
        </authorList>
    </citation>
    <scope>NUCLEOTIDE SEQUENCE [LARGE SCALE GENOMIC DNA]</scope>
    <source>
        <strain evidence="9 10">N10</strain>
    </source>
</reference>
<accession>A0A7X3FHC5</accession>
<evidence type="ECO:0000313" key="10">
    <source>
        <dbReference type="Proteomes" id="UP000490800"/>
    </source>
</evidence>